<keyword evidence="3" id="KW-0010">Activator</keyword>
<reference evidence="6 7" key="1">
    <citation type="submission" date="2019-03" db="EMBL/GenBank/DDBJ databases">
        <title>Genomic Encyclopedia of Type Strains, Phase IV (KMG-IV): sequencing the most valuable type-strain genomes for metagenomic binning, comparative biology and taxonomic classification.</title>
        <authorList>
            <person name="Goeker M."/>
        </authorList>
    </citation>
    <scope>NUCLEOTIDE SEQUENCE [LARGE SCALE GENOMIC DNA]</scope>
    <source>
        <strain evidence="6 7">DSM 28403</strain>
    </source>
</reference>
<evidence type="ECO:0000259" key="5">
    <source>
        <dbReference type="PROSITE" id="PS01124"/>
    </source>
</evidence>
<feature type="domain" description="HTH araC/xylS-type" evidence="5">
    <location>
        <begin position="180"/>
        <end position="278"/>
    </location>
</feature>
<accession>A0A4R6V737</accession>
<dbReference type="InterPro" id="IPR037923">
    <property type="entry name" value="HTH-like"/>
</dbReference>
<comment type="caution">
    <text evidence="6">The sequence shown here is derived from an EMBL/GenBank/DDBJ whole genome shotgun (WGS) entry which is preliminary data.</text>
</comment>
<evidence type="ECO:0000256" key="3">
    <source>
        <dbReference type="ARBA" id="ARBA00023159"/>
    </source>
</evidence>
<evidence type="ECO:0000256" key="2">
    <source>
        <dbReference type="ARBA" id="ARBA00023125"/>
    </source>
</evidence>
<dbReference type="Pfam" id="PF12833">
    <property type="entry name" value="HTH_18"/>
    <property type="match status" value="1"/>
</dbReference>
<dbReference type="PROSITE" id="PS01124">
    <property type="entry name" value="HTH_ARAC_FAMILY_2"/>
    <property type="match status" value="1"/>
</dbReference>
<evidence type="ECO:0000313" key="7">
    <source>
        <dbReference type="Proteomes" id="UP000295657"/>
    </source>
</evidence>
<dbReference type="GO" id="GO:0043565">
    <property type="term" value="F:sequence-specific DNA binding"/>
    <property type="evidence" value="ECO:0007669"/>
    <property type="project" value="InterPro"/>
</dbReference>
<dbReference type="PANTHER" id="PTHR43280:SF25">
    <property type="entry name" value="ARABINOSE OPERON REGULATORY PROTEIN"/>
    <property type="match status" value="1"/>
</dbReference>
<evidence type="ECO:0000256" key="4">
    <source>
        <dbReference type="ARBA" id="ARBA00023163"/>
    </source>
</evidence>
<dbReference type="EMBL" id="SNYQ01000008">
    <property type="protein sequence ID" value="TDQ56803.1"/>
    <property type="molecule type" value="Genomic_DNA"/>
</dbReference>
<dbReference type="OrthoDB" id="9803764at2"/>
<keyword evidence="2" id="KW-0238">DNA-binding</keyword>
<keyword evidence="4" id="KW-0804">Transcription</keyword>
<dbReference type="InterPro" id="IPR009057">
    <property type="entry name" value="Homeodomain-like_sf"/>
</dbReference>
<dbReference type="Pfam" id="PF02311">
    <property type="entry name" value="AraC_binding"/>
    <property type="match status" value="1"/>
</dbReference>
<sequence>MLPNNLNLSPIHAFRAEVVAGITQCEKGNDLDFTVDRAEGMEGYMLQLTTFGKGFMFDGSDRLPLQRGQLLLFSPKAAHHYYRQPEYQFWHYKWVYFSPPSRWLKWLNWSNTVRGIGRIQLGDNQYFQEISQLFTKLETELKSSHPLKQTMAASLLEYLLMKCVSVEQIEIAPPLDSRIVKVCDLILANPAAKHNVQYFADKVYLSESRLSHLFKQALGVGLVQWRDMQRIAEAKKLLYFSDMSVNKIAKSLGYEDALYFSKVFKKYQGVSPARFRNTQQRENG</sequence>
<dbReference type="SMART" id="SM00342">
    <property type="entry name" value="HTH_ARAC"/>
    <property type="match status" value="1"/>
</dbReference>
<organism evidence="6 7">
    <name type="scientific">Mesocricetibacter intestinalis</name>
    <dbReference type="NCBI Taxonomy" id="1521930"/>
    <lineage>
        <taxon>Bacteria</taxon>
        <taxon>Pseudomonadati</taxon>
        <taxon>Pseudomonadota</taxon>
        <taxon>Gammaproteobacteria</taxon>
        <taxon>Pasteurellales</taxon>
        <taxon>Pasteurellaceae</taxon>
        <taxon>Mesocricetibacter</taxon>
    </lineage>
</organism>
<dbReference type="SUPFAM" id="SSF51215">
    <property type="entry name" value="Regulatory protein AraC"/>
    <property type="match status" value="1"/>
</dbReference>
<name>A0A4R6V737_9PAST</name>
<dbReference type="InterPro" id="IPR003313">
    <property type="entry name" value="AraC-bd"/>
</dbReference>
<dbReference type="GO" id="GO:0003700">
    <property type="term" value="F:DNA-binding transcription factor activity"/>
    <property type="evidence" value="ECO:0007669"/>
    <property type="project" value="InterPro"/>
</dbReference>
<dbReference type="PANTHER" id="PTHR43280">
    <property type="entry name" value="ARAC-FAMILY TRANSCRIPTIONAL REGULATOR"/>
    <property type="match status" value="1"/>
</dbReference>
<proteinExistence type="predicted"/>
<keyword evidence="1" id="KW-0805">Transcription regulation</keyword>
<evidence type="ECO:0000313" key="6">
    <source>
        <dbReference type="EMBL" id="TDQ56803.1"/>
    </source>
</evidence>
<dbReference type="NCBIfam" id="NF007860">
    <property type="entry name" value="PRK10572.1"/>
    <property type="match status" value="1"/>
</dbReference>
<gene>
    <name evidence="6" type="ORF">EDC45_1762</name>
</gene>
<dbReference type="SUPFAM" id="SSF46689">
    <property type="entry name" value="Homeodomain-like"/>
    <property type="match status" value="2"/>
</dbReference>
<dbReference type="Gene3D" id="2.60.120.280">
    <property type="entry name" value="Regulatory protein AraC"/>
    <property type="match status" value="1"/>
</dbReference>
<keyword evidence="7" id="KW-1185">Reference proteome</keyword>
<dbReference type="InterPro" id="IPR020449">
    <property type="entry name" value="Tscrpt_reg_AraC-type_HTH"/>
</dbReference>
<dbReference type="PRINTS" id="PR00032">
    <property type="entry name" value="HTHARAC"/>
</dbReference>
<dbReference type="Proteomes" id="UP000295657">
    <property type="component" value="Unassembled WGS sequence"/>
</dbReference>
<protein>
    <submittedName>
        <fullName evidence="6">AraC family transcriptional regulator of arabinose operon</fullName>
    </submittedName>
</protein>
<dbReference type="RefSeq" id="WP_133545514.1">
    <property type="nucleotide sequence ID" value="NZ_SNYQ01000008.1"/>
</dbReference>
<dbReference type="InterPro" id="IPR018060">
    <property type="entry name" value="HTH_AraC"/>
</dbReference>
<dbReference type="AlphaFoldDB" id="A0A4R6V737"/>
<evidence type="ECO:0000256" key="1">
    <source>
        <dbReference type="ARBA" id="ARBA00023015"/>
    </source>
</evidence>
<dbReference type="Gene3D" id="1.10.10.60">
    <property type="entry name" value="Homeodomain-like"/>
    <property type="match status" value="2"/>
</dbReference>